<proteinExistence type="predicted"/>
<gene>
    <name evidence="2" type="ORF">FZD51_09480</name>
</gene>
<evidence type="ECO:0000313" key="3">
    <source>
        <dbReference type="Proteomes" id="UP000322139"/>
    </source>
</evidence>
<organism evidence="2 3">
    <name type="scientific">Bacillus infantis</name>
    <dbReference type="NCBI Taxonomy" id="324767"/>
    <lineage>
        <taxon>Bacteria</taxon>
        <taxon>Bacillati</taxon>
        <taxon>Bacillota</taxon>
        <taxon>Bacilli</taxon>
        <taxon>Bacillales</taxon>
        <taxon>Bacillaceae</taxon>
        <taxon>Bacillus</taxon>
    </lineage>
</organism>
<evidence type="ECO:0000313" key="2">
    <source>
        <dbReference type="EMBL" id="TYS49426.1"/>
    </source>
</evidence>
<evidence type="ECO:0000259" key="1">
    <source>
        <dbReference type="Pfam" id="PF20250"/>
    </source>
</evidence>
<feature type="domain" description="Flagellar Assembly Protein A N-terminal region" evidence="1">
    <location>
        <begin position="104"/>
        <end position="273"/>
    </location>
</feature>
<dbReference type="InterPro" id="IPR046866">
    <property type="entry name" value="FapA_N"/>
</dbReference>
<protein>
    <submittedName>
        <fullName evidence="2">DUF342 domain-containing protein</fullName>
    </submittedName>
</protein>
<dbReference type="EMBL" id="VTER01000004">
    <property type="protein sequence ID" value="TYS49426.1"/>
    <property type="molecule type" value="Genomic_DNA"/>
</dbReference>
<dbReference type="InterPro" id="IPR005646">
    <property type="entry name" value="FapA"/>
</dbReference>
<name>A0A5D4RHT4_9BACI</name>
<dbReference type="Pfam" id="PF20250">
    <property type="entry name" value="FapA_N"/>
    <property type="match status" value="1"/>
</dbReference>
<dbReference type="Proteomes" id="UP000322139">
    <property type="component" value="Unassembled WGS sequence"/>
</dbReference>
<accession>A0A5D4RHT4</accession>
<reference evidence="2 3" key="1">
    <citation type="submission" date="2019-08" db="EMBL/GenBank/DDBJ databases">
        <title>Bacillus genomes from the desert of Cuatro Cienegas, Coahuila.</title>
        <authorList>
            <person name="Olmedo-Alvarez G."/>
        </authorList>
    </citation>
    <scope>NUCLEOTIDE SEQUENCE [LARGE SCALE GENOMIC DNA]</scope>
    <source>
        <strain evidence="2 3">CH446_14T</strain>
    </source>
</reference>
<sequence>MAKILLIYEGTCQNAYFSAIMNTNACWKGNSPMEIFSDESLRIECEEDEVYITVLRKGYSLKRLEKELFDFPRISITKFMVLKEALELADSGRKLIGELKPLAAVSLSRDMMEAKLRLNCTEAYFNAEFKTIADQIASQLQELGVKHAIEEDVLRSVPVQKEAVIAQGLPPRHGSDAVICYFEQSERKPAIREDGTANYYDMNFIDEVQEGDWLGEKIPAEEGVFGETLTGDPVPPLKGKDKKLLYDKKTVKACEEDGKMVLRALCDGVVTFRGGKVSVGRHLVIEGDAGPETGNIEFDGSITVRGIVKPGYSVNASLDISILGELGVSGFKEIVSEKGDIFIKGGAFGQGAGRIKAGKNIYIKHSNECSLTAGGDIHIGYYSIGGILKGRNIFADERKGKLIGGLIEAKGRVQAGIIGNRLERKTIIQIEGFDRNTVNEELETLLLAYRKRAAEMEKGKKQLEIFEQYKNQLSDKQQKQYEQTLSLFERQMEEIAVLDHQRKILTGLLETKGEGEVSILQVAYPETQLQIKSQSRKLDTLVRGTFYAVRNSMHFE</sequence>
<dbReference type="PANTHER" id="PTHR38032:SF1">
    <property type="entry name" value="RNA-BINDING PROTEIN KHPB N-TERMINAL DOMAIN-CONTAINING PROTEIN"/>
    <property type="match status" value="1"/>
</dbReference>
<dbReference type="AlphaFoldDB" id="A0A5D4RHT4"/>
<dbReference type="Pfam" id="PF03961">
    <property type="entry name" value="FapA"/>
    <property type="match status" value="1"/>
</dbReference>
<dbReference type="InterPro" id="IPR046865">
    <property type="entry name" value="FapA_b_solenoid"/>
</dbReference>
<comment type="caution">
    <text evidence="2">The sequence shown here is derived from an EMBL/GenBank/DDBJ whole genome shotgun (WGS) entry which is preliminary data.</text>
</comment>
<dbReference type="PANTHER" id="PTHR38032">
    <property type="entry name" value="POLYMERASE-RELATED"/>
    <property type="match status" value="1"/>
</dbReference>